<dbReference type="STRING" id="43265.A0A545WAZ3"/>
<keyword evidence="3" id="KW-0963">Cytoplasm</keyword>
<dbReference type="InterPro" id="IPR032914">
    <property type="entry name" value="Vam6/VPS39/TRAP1"/>
</dbReference>
<dbReference type="PANTHER" id="PTHR12894:SF27">
    <property type="entry name" value="TRANSFORMING GROWTH FACTOR-BETA RECEPTOR-ASSOCIATED PROTEIN 1"/>
    <property type="match status" value="1"/>
</dbReference>
<evidence type="ECO:0000313" key="7">
    <source>
        <dbReference type="EMBL" id="TQV99168.1"/>
    </source>
</evidence>
<comment type="caution">
    <text evidence="7">The sequence shown here is derived from an EMBL/GenBank/DDBJ whole genome shotgun (WGS) entry which is preliminary data.</text>
</comment>
<dbReference type="Proteomes" id="UP000315783">
    <property type="component" value="Unassembled WGS sequence"/>
</dbReference>
<evidence type="ECO:0000256" key="5">
    <source>
        <dbReference type="SAM" id="MobiDB-lite"/>
    </source>
</evidence>
<proteinExistence type="predicted"/>
<dbReference type="InterPro" id="IPR001180">
    <property type="entry name" value="CNH_dom"/>
</dbReference>
<dbReference type="EMBL" id="SPUK01000002">
    <property type="protein sequence ID" value="TQV99168.1"/>
    <property type="molecule type" value="Genomic_DNA"/>
</dbReference>
<dbReference type="OrthoDB" id="5325112at2759"/>
<keyword evidence="4" id="KW-0653">Protein transport</keyword>
<evidence type="ECO:0000256" key="3">
    <source>
        <dbReference type="ARBA" id="ARBA00022490"/>
    </source>
</evidence>
<dbReference type="GO" id="GO:0034058">
    <property type="term" value="P:endosomal vesicle fusion"/>
    <property type="evidence" value="ECO:0007669"/>
    <property type="project" value="TreeGrafter"/>
</dbReference>
<dbReference type="GO" id="GO:0006914">
    <property type="term" value="P:autophagy"/>
    <property type="evidence" value="ECO:0007669"/>
    <property type="project" value="TreeGrafter"/>
</dbReference>
<name>A0A545WAZ3_9HYPO</name>
<evidence type="ECO:0000256" key="4">
    <source>
        <dbReference type="ARBA" id="ARBA00022927"/>
    </source>
</evidence>
<dbReference type="GO" id="GO:0016020">
    <property type="term" value="C:membrane"/>
    <property type="evidence" value="ECO:0007669"/>
    <property type="project" value="TreeGrafter"/>
</dbReference>
<feature type="compositionally biased region" description="Polar residues" evidence="5">
    <location>
        <begin position="286"/>
        <end position="312"/>
    </location>
</feature>
<dbReference type="AlphaFoldDB" id="A0A545WAZ3"/>
<feature type="compositionally biased region" description="Polar residues" evidence="5">
    <location>
        <begin position="323"/>
        <end position="332"/>
    </location>
</feature>
<dbReference type="PANTHER" id="PTHR12894">
    <property type="entry name" value="CNH DOMAIN CONTAINING"/>
    <property type="match status" value="1"/>
</dbReference>
<protein>
    <submittedName>
        <fullName evidence="7">TGF beta receptor associated protein 1</fullName>
    </submittedName>
</protein>
<evidence type="ECO:0000256" key="1">
    <source>
        <dbReference type="ARBA" id="ARBA00004496"/>
    </source>
</evidence>
<keyword evidence="7" id="KW-0675">Receptor</keyword>
<feature type="region of interest" description="Disordered" evidence="5">
    <location>
        <begin position="234"/>
        <end position="335"/>
    </location>
</feature>
<feature type="compositionally biased region" description="Polar residues" evidence="5">
    <location>
        <begin position="255"/>
        <end position="277"/>
    </location>
</feature>
<dbReference type="GO" id="GO:0005737">
    <property type="term" value="C:cytoplasm"/>
    <property type="evidence" value="ECO:0007669"/>
    <property type="project" value="UniProtKB-SubCell"/>
</dbReference>
<reference evidence="7 8" key="1">
    <citation type="journal article" date="2019" name="Appl. Microbiol. Biotechnol.">
        <title>Genome sequence of Isaria javanica and comparative genome analysis insights into family S53 peptidase evolution in fungal entomopathogens.</title>
        <authorList>
            <person name="Lin R."/>
            <person name="Zhang X."/>
            <person name="Xin B."/>
            <person name="Zou M."/>
            <person name="Gao Y."/>
            <person name="Qin F."/>
            <person name="Hu Q."/>
            <person name="Xie B."/>
            <person name="Cheng X."/>
        </authorList>
    </citation>
    <scope>NUCLEOTIDE SEQUENCE [LARGE SCALE GENOMIC DNA]</scope>
    <source>
        <strain evidence="7 8">IJ1G</strain>
    </source>
</reference>
<gene>
    <name evidence="7" type="ORF">IF1G_01383</name>
</gene>
<organism evidence="7 8">
    <name type="scientific">Cordyceps javanica</name>
    <dbReference type="NCBI Taxonomy" id="43265"/>
    <lineage>
        <taxon>Eukaryota</taxon>
        <taxon>Fungi</taxon>
        <taxon>Dikarya</taxon>
        <taxon>Ascomycota</taxon>
        <taxon>Pezizomycotina</taxon>
        <taxon>Sordariomycetes</taxon>
        <taxon>Hypocreomycetidae</taxon>
        <taxon>Hypocreales</taxon>
        <taxon>Cordycipitaceae</taxon>
        <taxon>Cordyceps</taxon>
    </lineage>
</organism>
<keyword evidence="8" id="KW-1185">Reference proteome</keyword>
<keyword evidence="2" id="KW-0813">Transport</keyword>
<feature type="domain" description="CNH" evidence="6">
    <location>
        <begin position="38"/>
        <end position="440"/>
    </location>
</feature>
<evidence type="ECO:0000313" key="8">
    <source>
        <dbReference type="Proteomes" id="UP000315783"/>
    </source>
</evidence>
<evidence type="ECO:0000256" key="2">
    <source>
        <dbReference type="ARBA" id="ARBA00022448"/>
    </source>
</evidence>
<sequence length="1180" mass="131043">MTQQGGSQRHLPSAENGPYLLQSLLEDVPLSEDGSKSDIKINCIEYYDGNLYVGTSASELLHFVRIPPDPADDNGKAMFISASRLAPPFSEANGGPRTGVQQILLLPRAGKACILCNSTVTFYSLPELTPVFESTQVKNCSWIDGVDLNEPMINEDSENEAEAVTILMSLKKKIQVVRIGDNPRPLKNIDFAASCLSVRRDTIACVADSKVYALLDVEKQLKIPLMNISSLEPPASPEPIVQPGNLSADVGGISRSASTSQAARHSAPQSHARSSSLGGAILGNLGRQQDQRGSISQTSHSPEQPGTPQSDFITDKALPDVPSDSQTRQSSDMWRPAALRPHIASPTPEEFLIVTGTNLEEVGIGMFINLDGDITRPTISFAKYPEQIVIDRGSANLSSSRSGLPDEDDGYVLASLDMENRDGSRFGIEIQRVDAGNDAQPEKHWLSAQNSEIDGPYGIRSLVGSEETKFEEIVKKLSEKRFSSFPSPIGASVASLKSLDSRSAGSMERLSKERELFERNVDSPDDESLPDGWENSRVSEGEEFLGRMAKVSSRLVTWSGDRIWWIIRNPLILQLENALGASNDSQLLPDKLDKSAVFGTIARIRRQEAKTELEFMTFRYLRQKAGILLLGALLLAPPQRELSDTEITAMEEIFGDSQLDPRVVLSLIPEVRNEIIEGRNGIWIYGGVKKVAEMILCSDQFEAIAKNSIGNLESRLLHFLRRFLSTWRKMKGFGSVPDEREVFRTVEAALLLVLLELDRRAPKALGRHSPVKIDLHELVDKGVDCFDRAVDILESHHRLFILSRLYQSRKMAGDVLATWKRILEGERDDGQEFEDGELRIKDYLSKISNQSLIQEYGVWLARRNPKLGVEIFAEDKSKAAKFEPTQVVELLRNEAPMAVKHFLEHLTFGKGHKAYINELIFYYLDSVIDDLESSDASRDAVKAAYATYRALQAPKPTYHHFLMSNTPEDNEVWQNRLRLLQLLGGANDYDTARIRQRISSLPGDLLVPETIILAGRESHHEQALRLLVHRLGDYDSAVSYCLRGGARVFSTPEGTPRRRSDAAPPSIDDQKRLFRAVLREFLALEDASERVEQTGALLERFGGWFDLDEVLSLIPDSWSVDVVAGFLVGALRRLVRERHEVMVAGALSGAQNLRVSYDLITNMDEKGPTKVATEPPTETA</sequence>
<accession>A0A545WAZ3</accession>
<evidence type="ECO:0000259" key="6">
    <source>
        <dbReference type="PROSITE" id="PS50219"/>
    </source>
</evidence>
<dbReference type="PROSITE" id="PS50219">
    <property type="entry name" value="CNH"/>
    <property type="match status" value="1"/>
</dbReference>
<comment type="subcellular location">
    <subcellularLocation>
        <location evidence="1">Cytoplasm</location>
    </subcellularLocation>
</comment>
<dbReference type="GO" id="GO:0015031">
    <property type="term" value="P:protein transport"/>
    <property type="evidence" value="ECO:0007669"/>
    <property type="project" value="UniProtKB-KW"/>
</dbReference>